<accession>A0ACC8XJ81</accession>
<protein>
    <submittedName>
        <fullName evidence="1">Aminobenzoyl-glutamate transporter</fullName>
    </submittedName>
</protein>
<evidence type="ECO:0000313" key="1">
    <source>
        <dbReference type="EMBL" id="ONI46254.1"/>
    </source>
</evidence>
<organism evidence="1 2">
    <name type="scientific">Candidatus Epulonipiscium fishelsonii</name>
    <dbReference type="NCBI Taxonomy" id="77094"/>
    <lineage>
        <taxon>Bacteria</taxon>
        <taxon>Bacillati</taxon>
        <taxon>Bacillota</taxon>
        <taxon>Clostridia</taxon>
        <taxon>Lachnospirales</taxon>
        <taxon>Lachnospiraceae</taxon>
        <taxon>Candidatus Epulonipiscium</taxon>
    </lineage>
</organism>
<name>A0ACC8XJ81_9FIRM</name>
<dbReference type="EMBL" id="LJHD01000029">
    <property type="protein sequence ID" value="ONI46254.1"/>
    <property type="molecule type" value="Genomic_DNA"/>
</dbReference>
<dbReference type="Proteomes" id="UP000188637">
    <property type="component" value="Unassembled WGS sequence"/>
</dbReference>
<evidence type="ECO:0000313" key="2">
    <source>
        <dbReference type="Proteomes" id="UP000188637"/>
    </source>
</evidence>
<comment type="caution">
    <text evidence="1">The sequence shown here is derived from an EMBL/GenBank/DDBJ whole genome shotgun (WGS) entry which is preliminary data.</text>
</comment>
<sequence length="504" mass="53828">MLDKILNKIERVGNKLPDPVSIFAILCVIVVAISCIASLMGLTAVHPSTGETMTVVNQLSSDAIRTFLSKIVTNFTSFAPLGLVLVVMLGAGIAERTGFMEVAMKQSVTKIPKAFLTTGVMFIGICANIAADAGYVVLPPLAALIFLGVGRHPLVGMFAAYAGVAAGFSASIMVSLLDVLLLGFTVPAAQIIDPTYVGNPAMNIYFLFISTIILSVVGGWVTEKVIAPRFENSDFEKAETTEDYSGKITELEQKGLKLALKSLLGCIVVIVVLCIGKNAILNDPATGSLLSSKSGLMAGLVPLITILFLVPGLVFGVVTKKIKNDKDMTAIMASSISDMGMYIVLAFAASQFIYLFNASNLAIVLSIKGAEMLQAIGLTGSGLIICFVIFSAFINLFMASASAKWAILAPVFVPMFMLLGYSPAMTQIAYRIGDSITNPLTPIFPYFPMLLAFARKYDKNMGMGSIIANMLPYSVAFFIVWIIQLVIFMQFNIPLGIDGGMFVK</sequence>
<gene>
    <name evidence="1" type="ORF">AN640_03695</name>
</gene>
<proteinExistence type="predicted"/>
<reference evidence="1" key="1">
    <citation type="submission" date="2016-08" db="EMBL/GenBank/DDBJ databases">
        <authorList>
            <person name="Ngugi D.K."/>
            <person name="Miyake S."/>
            <person name="Stingl U."/>
        </authorList>
    </citation>
    <scope>NUCLEOTIDE SEQUENCE</scope>
    <source>
        <strain evidence="1">SCG-D08WGA-EpuloA1</strain>
    </source>
</reference>
<keyword evidence="2" id="KW-1185">Reference proteome</keyword>